<name>A0A0G4H3K4_9ALVE</name>
<dbReference type="EMBL" id="CDMZ01001827">
    <property type="protein sequence ID" value="CEM38053.1"/>
    <property type="molecule type" value="Genomic_DNA"/>
</dbReference>
<gene>
    <name evidence="2" type="ORF">Cvel_24492</name>
</gene>
<sequence>VGVEIAMDKKGRGLDSRADRPLSLEDDELAEAGLEDDDDDEDEDEDDEFD</sequence>
<feature type="compositionally biased region" description="Basic and acidic residues" evidence="1">
    <location>
        <begin position="1"/>
        <end position="23"/>
    </location>
</feature>
<feature type="non-terminal residue" evidence="2">
    <location>
        <position position="1"/>
    </location>
</feature>
<reference evidence="2" key="1">
    <citation type="submission" date="2014-11" db="EMBL/GenBank/DDBJ databases">
        <authorList>
            <person name="Otto D Thomas"/>
            <person name="Naeem Raeece"/>
        </authorList>
    </citation>
    <scope>NUCLEOTIDE SEQUENCE</scope>
</reference>
<protein>
    <submittedName>
        <fullName evidence="2">Uncharacterized protein</fullName>
    </submittedName>
</protein>
<evidence type="ECO:0000256" key="1">
    <source>
        <dbReference type="SAM" id="MobiDB-lite"/>
    </source>
</evidence>
<organism evidence="2">
    <name type="scientific">Chromera velia CCMP2878</name>
    <dbReference type="NCBI Taxonomy" id="1169474"/>
    <lineage>
        <taxon>Eukaryota</taxon>
        <taxon>Sar</taxon>
        <taxon>Alveolata</taxon>
        <taxon>Colpodellida</taxon>
        <taxon>Chromeraceae</taxon>
        <taxon>Chromera</taxon>
    </lineage>
</organism>
<feature type="compositionally biased region" description="Acidic residues" evidence="1">
    <location>
        <begin position="24"/>
        <end position="50"/>
    </location>
</feature>
<proteinExistence type="predicted"/>
<evidence type="ECO:0000313" key="2">
    <source>
        <dbReference type="EMBL" id="CEM38053.1"/>
    </source>
</evidence>
<dbReference type="VEuPathDB" id="CryptoDB:Cvel_24492"/>
<accession>A0A0G4H3K4</accession>
<feature type="region of interest" description="Disordered" evidence="1">
    <location>
        <begin position="1"/>
        <end position="50"/>
    </location>
</feature>
<dbReference type="AlphaFoldDB" id="A0A0G4H3K4"/>